<dbReference type="GO" id="GO:0000976">
    <property type="term" value="F:transcription cis-regulatory region binding"/>
    <property type="evidence" value="ECO:0007669"/>
    <property type="project" value="TreeGrafter"/>
</dbReference>
<evidence type="ECO:0000256" key="6">
    <source>
        <dbReference type="SAM" id="MobiDB-lite"/>
    </source>
</evidence>
<evidence type="ECO:0000313" key="8">
    <source>
        <dbReference type="EMBL" id="OCT50028.1"/>
    </source>
</evidence>
<dbReference type="GO" id="GO:0000981">
    <property type="term" value="F:DNA-binding transcription factor activity, RNA polymerase II-specific"/>
    <property type="evidence" value="ECO:0007669"/>
    <property type="project" value="InterPro"/>
</dbReference>
<dbReference type="PROSITE" id="PS50048">
    <property type="entry name" value="ZN2_CY6_FUNGAL_2"/>
    <property type="match status" value="1"/>
</dbReference>
<reference evidence="9" key="1">
    <citation type="submission" date="2015-07" db="EMBL/GenBank/DDBJ databases">
        <authorList>
            <person name="Teixeira M.M."/>
            <person name="Souza R.C."/>
            <person name="Almeida L.G."/>
            <person name="Vicente V.A."/>
            <person name="de Hoog S."/>
            <person name="Bocca A.L."/>
            <person name="de Almeida S.R."/>
            <person name="Vasconcelos A.T."/>
            <person name="Felipe M.S."/>
        </authorList>
    </citation>
    <scope>NUCLEOTIDE SEQUENCE [LARGE SCALE GENOMIC DNA]</scope>
    <source>
        <strain evidence="9">KSF</strain>
    </source>
</reference>
<dbReference type="GO" id="GO:0005634">
    <property type="term" value="C:nucleus"/>
    <property type="evidence" value="ECO:0007669"/>
    <property type="project" value="UniProtKB-SubCell"/>
</dbReference>
<dbReference type="CDD" id="cd00067">
    <property type="entry name" value="GAL4"/>
    <property type="match status" value="1"/>
</dbReference>
<dbReference type="AlphaFoldDB" id="A0A1C1CNC9"/>
<feature type="region of interest" description="Disordered" evidence="6">
    <location>
        <begin position="1"/>
        <end position="22"/>
    </location>
</feature>
<dbReference type="PROSITE" id="PS00463">
    <property type="entry name" value="ZN2_CY6_FUNGAL_1"/>
    <property type="match status" value="1"/>
</dbReference>
<dbReference type="CDD" id="cd12148">
    <property type="entry name" value="fungal_TF_MHR"/>
    <property type="match status" value="1"/>
</dbReference>
<dbReference type="VEuPathDB" id="FungiDB:CLCR_06894"/>
<dbReference type="SUPFAM" id="SSF57701">
    <property type="entry name" value="Zn2/Cys6 DNA-binding domain"/>
    <property type="match status" value="1"/>
</dbReference>
<dbReference type="GO" id="GO:0045944">
    <property type="term" value="P:positive regulation of transcription by RNA polymerase II"/>
    <property type="evidence" value="ECO:0007669"/>
    <property type="project" value="TreeGrafter"/>
</dbReference>
<accession>A0A1C1CNC9</accession>
<feature type="compositionally biased region" description="Basic residues" evidence="6">
    <location>
        <begin position="10"/>
        <end position="22"/>
    </location>
</feature>
<keyword evidence="5" id="KW-0539">Nucleus</keyword>
<evidence type="ECO:0000313" key="9">
    <source>
        <dbReference type="Proteomes" id="UP000094526"/>
    </source>
</evidence>
<organism evidence="8 9">
    <name type="scientific">Cladophialophora carrionii</name>
    <dbReference type="NCBI Taxonomy" id="86049"/>
    <lineage>
        <taxon>Eukaryota</taxon>
        <taxon>Fungi</taxon>
        <taxon>Dikarya</taxon>
        <taxon>Ascomycota</taxon>
        <taxon>Pezizomycotina</taxon>
        <taxon>Eurotiomycetes</taxon>
        <taxon>Chaetothyriomycetidae</taxon>
        <taxon>Chaetothyriales</taxon>
        <taxon>Herpotrichiellaceae</taxon>
        <taxon>Cladophialophora</taxon>
    </lineage>
</organism>
<evidence type="ECO:0000256" key="2">
    <source>
        <dbReference type="ARBA" id="ARBA00023015"/>
    </source>
</evidence>
<dbReference type="OrthoDB" id="3477330at2759"/>
<dbReference type="SMART" id="SM00066">
    <property type="entry name" value="GAL4"/>
    <property type="match status" value="1"/>
</dbReference>
<name>A0A1C1CNC9_9EURO</name>
<keyword evidence="4" id="KW-0804">Transcription</keyword>
<gene>
    <name evidence="8" type="ORF">CLCR_06894</name>
</gene>
<keyword evidence="2" id="KW-0805">Transcription regulation</keyword>
<comment type="subcellular location">
    <subcellularLocation>
        <location evidence="1">Nucleus</location>
    </subcellularLocation>
</comment>
<dbReference type="EMBL" id="LGRB01000010">
    <property type="protein sequence ID" value="OCT50028.1"/>
    <property type="molecule type" value="Genomic_DNA"/>
</dbReference>
<dbReference type="InterPro" id="IPR021858">
    <property type="entry name" value="Fun_TF"/>
</dbReference>
<dbReference type="Pfam" id="PF11951">
    <property type="entry name" value="Fungal_trans_2"/>
    <property type="match status" value="1"/>
</dbReference>
<proteinExistence type="predicted"/>
<dbReference type="Proteomes" id="UP000094526">
    <property type="component" value="Unassembled WGS sequence"/>
</dbReference>
<feature type="domain" description="Zn(2)-C6 fungal-type" evidence="7">
    <location>
        <begin position="26"/>
        <end position="54"/>
    </location>
</feature>
<sequence length="613" mass="68494">MKPGQQPGRKATRNRPPVKHSKTFSGCWTCRSRHVKCDEARPACARCLRGGFDCQGYGVRLVWNPDNPAREQNIRRAIGNPAIYDDESPFKQVDVHEALEEIEQLSAEGNCLSRGPFSVFAVHGSRPKPDIDEATLSAAYPAGFVDDINNHGLEPVSALPFEIDVSVGGGSGAEDEIETIVSPFIVTPSSPIPDYDSLLQHRRSSDVMPLSIRHLDLLPRPSEQRALVHHWTDFVCWHLVPVDRPDNPFRSVFTPMALAGLSSPSNQSNGQVALFHALCATAAFSRGQLLNHETNSLTLAMKHYNLAIMHLRHSLASLEEHPSTHEVDLQRASILATITMFSAMDMITGRSNEWRTHLQGGASWLSTIEDSAWNRDKSSSMVYQGYLAIAALCNINLPSTIDVESEDFLADTRHYVLDRFFGLTRPILKHIVLTNSLIKRISTASSRSPSAQEIDKLESQLYAQSPLTLDLSSQDLTPLAHSLTLHHAYVFYYASLIHFHRTIRHLPPGSPTIQALVTSAVGHLEDIETLGGESIGCTLVWPPFIVACECVDEGTQQKMLSWYMCKRRHGFMNLEMSKDIAREVWRRRTIVDDDTDVKWQDVLREMKLDIVLA</sequence>
<dbReference type="Gene3D" id="4.10.240.10">
    <property type="entry name" value="Zn(2)-C6 fungal-type DNA-binding domain"/>
    <property type="match status" value="1"/>
</dbReference>
<comment type="caution">
    <text evidence="8">The sequence shown here is derived from an EMBL/GenBank/DDBJ whole genome shotgun (WGS) entry which is preliminary data.</text>
</comment>
<evidence type="ECO:0000256" key="5">
    <source>
        <dbReference type="ARBA" id="ARBA00023242"/>
    </source>
</evidence>
<keyword evidence="9" id="KW-1185">Reference proteome</keyword>
<dbReference type="InterPro" id="IPR036864">
    <property type="entry name" value="Zn2-C6_fun-type_DNA-bd_sf"/>
</dbReference>
<dbReference type="PANTHER" id="PTHR37534">
    <property type="entry name" value="TRANSCRIPTIONAL ACTIVATOR PROTEIN UGA3"/>
    <property type="match status" value="1"/>
</dbReference>
<dbReference type="VEuPathDB" id="FungiDB:G647_08938"/>
<dbReference type="PANTHER" id="PTHR37534:SF49">
    <property type="entry name" value="LYSINE BIOSYNTHESIS REGULATORY PROTEIN LYS14"/>
    <property type="match status" value="1"/>
</dbReference>
<keyword evidence="3" id="KW-0238">DNA-binding</keyword>
<evidence type="ECO:0000259" key="7">
    <source>
        <dbReference type="PROSITE" id="PS50048"/>
    </source>
</evidence>
<evidence type="ECO:0000256" key="4">
    <source>
        <dbReference type="ARBA" id="ARBA00023163"/>
    </source>
</evidence>
<evidence type="ECO:0000256" key="3">
    <source>
        <dbReference type="ARBA" id="ARBA00023125"/>
    </source>
</evidence>
<dbReference type="Pfam" id="PF00172">
    <property type="entry name" value="Zn_clus"/>
    <property type="match status" value="1"/>
</dbReference>
<dbReference type="eggNOG" id="ENOG502QQBG">
    <property type="taxonomic scope" value="Eukaryota"/>
</dbReference>
<dbReference type="InterPro" id="IPR001138">
    <property type="entry name" value="Zn2Cys6_DnaBD"/>
</dbReference>
<protein>
    <submittedName>
        <fullName evidence="8">Arginine metabolism regulation protein II</fullName>
    </submittedName>
</protein>
<dbReference type="GO" id="GO:0008270">
    <property type="term" value="F:zinc ion binding"/>
    <property type="evidence" value="ECO:0007669"/>
    <property type="project" value="InterPro"/>
</dbReference>
<evidence type="ECO:0000256" key="1">
    <source>
        <dbReference type="ARBA" id="ARBA00004123"/>
    </source>
</evidence>